<comment type="function">
    <text evidence="2">This enzyme scavenges exogenous and endogenous cytidine and 2'-deoxycytidine for UMP synthesis.</text>
</comment>
<comment type="cofactor">
    <cofactor evidence="1 12">
        <name>Zn(2+)</name>
        <dbReference type="ChEBI" id="CHEBI:29105"/>
    </cofactor>
</comment>
<dbReference type="AlphaFoldDB" id="A0A836GAL2"/>
<name>A0A836GAL2_9HYME</name>
<dbReference type="Pfam" id="PF00383">
    <property type="entry name" value="dCMP_cyt_deam_1"/>
    <property type="match status" value="1"/>
</dbReference>
<dbReference type="InterPro" id="IPR050202">
    <property type="entry name" value="Cyt/Deoxycyt_deaminase"/>
</dbReference>
<evidence type="ECO:0000256" key="9">
    <source>
        <dbReference type="ARBA" id="ARBA00049558"/>
    </source>
</evidence>
<dbReference type="InterPro" id="IPR006262">
    <property type="entry name" value="Cyt_deam_tetra"/>
</dbReference>
<evidence type="ECO:0000313" key="15">
    <source>
        <dbReference type="Proteomes" id="UP000670152"/>
    </source>
</evidence>
<evidence type="ECO:0000256" key="8">
    <source>
        <dbReference type="ARBA" id="ARBA00032005"/>
    </source>
</evidence>
<dbReference type="GO" id="GO:0004126">
    <property type="term" value="F:cytidine deaminase activity"/>
    <property type="evidence" value="ECO:0007669"/>
    <property type="project" value="UniProtKB-EC"/>
</dbReference>
<dbReference type="EMBL" id="JAANIB010003775">
    <property type="protein sequence ID" value="KAG5336082.1"/>
    <property type="molecule type" value="Genomic_DNA"/>
</dbReference>
<evidence type="ECO:0000256" key="2">
    <source>
        <dbReference type="ARBA" id="ARBA00003949"/>
    </source>
</evidence>
<feature type="non-terminal residue" evidence="14">
    <location>
        <position position="276"/>
    </location>
</feature>
<evidence type="ECO:0000256" key="7">
    <source>
        <dbReference type="ARBA" id="ARBA00022833"/>
    </source>
</evidence>
<feature type="binding site" evidence="12">
    <location>
        <position position="231"/>
    </location>
    <ligand>
        <name>Zn(2+)</name>
        <dbReference type="ChEBI" id="CHEBI:29105"/>
        <note>catalytic</note>
    </ligand>
</feature>
<dbReference type="GO" id="GO:0005829">
    <property type="term" value="C:cytosol"/>
    <property type="evidence" value="ECO:0007669"/>
    <property type="project" value="TreeGrafter"/>
</dbReference>
<dbReference type="FunFam" id="3.40.140.10:FF:000008">
    <property type="entry name" value="Cytidine deaminase"/>
    <property type="match status" value="1"/>
</dbReference>
<keyword evidence="6" id="KW-0378">Hydrolase</keyword>
<keyword evidence="7 12" id="KW-0862">Zinc</keyword>
<evidence type="ECO:0000259" key="13">
    <source>
        <dbReference type="PROSITE" id="PS51747"/>
    </source>
</evidence>
<dbReference type="PROSITE" id="PS51747">
    <property type="entry name" value="CYT_DCMP_DEAMINASES_2"/>
    <property type="match status" value="1"/>
</dbReference>
<evidence type="ECO:0000256" key="1">
    <source>
        <dbReference type="ARBA" id="ARBA00001947"/>
    </source>
</evidence>
<feature type="active site" description="Proton donor" evidence="10">
    <location>
        <position position="195"/>
    </location>
</feature>
<evidence type="ECO:0000256" key="11">
    <source>
        <dbReference type="PIRSR" id="PIRSR606262-2"/>
    </source>
</evidence>
<dbReference type="NCBIfam" id="NF004064">
    <property type="entry name" value="PRK05578.1"/>
    <property type="match status" value="1"/>
</dbReference>
<evidence type="ECO:0000256" key="5">
    <source>
        <dbReference type="ARBA" id="ARBA00022723"/>
    </source>
</evidence>
<dbReference type="NCBIfam" id="TIGR01354">
    <property type="entry name" value="cyt_deam_tetra"/>
    <property type="match status" value="1"/>
</dbReference>
<comment type="similarity">
    <text evidence="3">Belongs to the cytidine and deoxycytidylate deaminase family.</text>
</comment>
<organism evidence="14 15">
    <name type="scientific">Acromyrmex heyeri</name>
    <dbReference type="NCBI Taxonomy" id="230685"/>
    <lineage>
        <taxon>Eukaryota</taxon>
        <taxon>Metazoa</taxon>
        <taxon>Ecdysozoa</taxon>
        <taxon>Arthropoda</taxon>
        <taxon>Hexapoda</taxon>
        <taxon>Insecta</taxon>
        <taxon>Pterygota</taxon>
        <taxon>Neoptera</taxon>
        <taxon>Endopterygota</taxon>
        <taxon>Hymenoptera</taxon>
        <taxon>Apocrita</taxon>
        <taxon>Aculeata</taxon>
        <taxon>Formicoidea</taxon>
        <taxon>Formicidae</taxon>
        <taxon>Myrmicinae</taxon>
        <taxon>Acromyrmex</taxon>
    </lineage>
</organism>
<evidence type="ECO:0000313" key="14">
    <source>
        <dbReference type="EMBL" id="KAG5336082.1"/>
    </source>
</evidence>
<feature type="binding site" evidence="12">
    <location>
        <position position="228"/>
    </location>
    <ligand>
        <name>Zn(2+)</name>
        <dbReference type="ChEBI" id="CHEBI:29105"/>
        <note>catalytic</note>
    </ligand>
</feature>
<feature type="binding site" evidence="11">
    <location>
        <begin position="182"/>
        <end position="188"/>
    </location>
    <ligand>
        <name>substrate</name>
    </ligand>
</feature>
<keyword evidence="5 12" id="KW-0479">Metal-binding</keyword>
<dbReference type="PROSITE" id="PS00903">
    <property type="entry name" value="CYT_DCMP_DEAMINASES_1"/>
    <property type="match status" value="1"/>
</dbReference>
<protein>
    <recommendedName>
        <fullName evidence="4">cytidine deaminase</fullName>
        <ecNumber evidence="4">3.5.4.5</ecNumber>
    </recommendedName>
    <alternativeName>
        <fullName evidence="8">Cytidine aminohydrolase</fullName>
    </alternativeName>
</protein>
<evidence type="ECO:0000256" key="6">
    <source>
        <dbReference type="ARBA" id="ARBA00022801"/>
    </source>
</evidence>
<evidence type="ECO:0000256" key="10">
    <source>
        <dbReference type="PIRSR" id="PIRSR606262-1"/>
    </source>
</evidence>
<reference evidence="14 15" key="1">
    <citation type="submission" date="2020-02" db="EMBL/GenBank/DDBJ databases">
        <title>Relaxed selection underlies rapid genomic changes in the transitions from sociality to social parasitism in ants.</title>
        <authorList>
            <person name="Bi X."/>
        </authorList>
    </citation>
    <scope>NUCLEOTIDE SEQUENCE [LARGE SCALE GENOMIC DNA]</scope>
    <source>
        <strain evidence="14">BGI-DK2014b</strain>
        <tissue evidence="14">Whole body</tissue>
    </source>
</reference>
<dbReference type="OrthoDB" id="414540at2759"/>
<dbReference type="InterPro" id="IPR016193">
    <property type="entry name" value="Cytidine_deaminase-like"/>
</dbReference>
<dbReference type="EC" id="3.5.4.5" evidence="4"/>
<keyword evidence="15" id="KW-1185">Reference proteome</keyword>
<dbReference type="GO" id="GO:0008270">
    <property type="term" value="F:zinc ion binding"/>
    <property type="evidence" value="ECO:0007669"/>
    <property type="project" value="InterPro"/>
</dbReference>
<sequence>MVVMIYTTTAATRLFLAVVFSVRVKRSRYRARHSWPLVAEIRQCQRSGQSLHICLRLDVDAVLSRRVSSHGHESIGQLSAAESAAVRVNAINACRRRRRSPSPSVAGGCEWLRATFIISVLERHPGEMGIWEIIDFASLDGEIQELIKESAAVRENAYSPYSKFKVGAAVRCVDGSISQGCNVENASYPAGVCAEVTAIARAVSEGKRKFTALAVVADQENTSFTTPCGVCRQFMSEFGENMPIYLTRSDMKKVLRTKVNELLPLSPFRTNDTETS</sequence>
<dbReference type="Gene3D" id="3.40.140.10">
    <property type="entry name" value="Cytidine Deaminase, domain 2"/>
    <property type="match status" value="1"/>
</dbReference>
<dbReference type="InterPro" id="IPR016192">
    <property type="entry name" value="APOBEC/CMP_deaminase_Zn-bd"/>
</dbReference>
<comment type="catalytic activity">
    <reaction evidence="9">
        <text>cytidine + H2O + H(+) = uridine + NH4(+)</text>
        <dbReference type="Rhea" id="RHEA:16069"/>
        <dbReference type="ChEBI" id="CHEBI:15377"/>
        <dbReference type="ChEBI" id="CHEBI:15378"/>
        <dbReference type="ChEBI" id="CHEBI:16704"/>
        <dbReference type="ChEBI" id="CHEBI:17562"/>
        <dbReference type="ChEBI" id="CHEBI:28938"/>
        <dbReference type="EC" id="3.5.4.5"/>
    </reaction>
</comment>
<dbReference type="SUPFAM" id="SSF53927">
    <property type="entry name" value="Cytidine deaminase-like"/>
    <property type="match status" value="1"/>
</dbReference>
<proteinExistence type="inferred from homology"/>
<dbReference type="CDD" id="cd01283">
    <property type="entry name" value="cytidine_deaminase"/>
    <property type="match status" value="1"/>
</dbReference>
<dbReference type="GO" id="GO:0042802">
    <property type="term" value="F:identical protein binding"/>
    <property type="evidence" value="ECO:0007669"/>
    <property type="project" value="UniProtKB-ARBA"/>
</dbReference>
<dbReference type="Proteomes" id="UP000670152">
    <property type="component" value="Unassembled WGS sequence"/>
</dbReference>
<gene>
    <name evidence="14" type="primary">Cda</name>
    <name evidence="14" type="ORF">G6Z77_0006778</name>
</gene>
<comment type="caution">
    <text evidence="14">The sequence shown here is derived from an EMBL/GenBank/DDBJ whole genome shotgun (WGS) entry which is preliminary data.</text>
</comment>
<accession>A0A836GAL2</accession>
<dbReference type="GO" id="GO:0055086">
    <property type="term" value="P:nucleobase-containing small molecule metabolic process"/>
    <property type="evidence" value="ECO:0007669"/>
    <property type="project" value="UniProtKB-ARBA"/>
</dbReference>
<dbReference type="InterPro" id="IPR002125">
    <property type="entry name" value="CMP_dCMP_dom"/>
</dbReference>
<evidence type="ECO:0000256" key="12">
    <source>
        <dbReference type="PIRSR" id="PIRSR606262-3"/>
    </source>
</evidence>
<feature type="binding site" evidence="12">
    <location>
        <position position="193"/>
    </location>
    <ligand>
        <name>Zn(2+)</name>
        <dbReference type="ChEBI" id="CHEBI:29105"/>
        <note>catalytic</note>
    </ligand>
</feature>
<feature type="non-terminal residue" evidence="14">
    <location>
        <position position="1"/>
    </location>
</feature>
<evidence type="ECO:0000256" key="4">
    <source>
        <dbReference type="ARBA" id="ARBA00012783"/>
    </source>
</evidence>
<feature type="domain" description="CMP/dCMP-type deaminase" evidence="13">
    <location>
        <begin position="141"/>
        <end position="262"/>
    </location>
</feature>
<evidence type="ECO:0000256" key="3">
    <source>
        <dbReference type="ARBA" id="ARBA00006576"/>
    </source>
</evidence>
<dbReference type="PANTHER" id="PTHR11644">
    <property type="entry name" value="CYTIDINE DEAMINASE"/>
    <property type="match status" value="1"/>
</dbReference>
<dbReference type="PANTHER" id="PTHR11644:SF2">
    <property type="entry name" value="CYTIDINE DEAMINASE"/>
    <property type="match status" value="1"/>
</dbReference>
<dbReference type="GO" id="GO:0072527">
    <property type="term" value="P:pyrimidine-containing compound metabolic process"/>
    <property type="evidence" value="ECO:0007669"/>
    <property type="project" value="UniProtKB-ARBA"/>
</dbReference>